<evidence type="ECO:0008006" key="4">
    <source>
        <dbReference type="Google" id="ProtNLM"/>
    </source>
</evidence>
<keyword evidence="3" id="KW-1185">Reference proteome</keyword>
<dbReference type="EMBL" id="LSSK01000766">
    <property type="protein sequence ID" value="OMH81982.1"/>
    <property type="molecule type" value="Genomic_DNA"/>
</dbReference>
<reference evidence="3" key="1">
    <citation type="submission" date="2017-01" db="EMBL/GenBank/DDBJ databases">
        <authorList>
            <person name="Wang Y."/>
            <person name="White M."/>
            <person name="Kvist S."/>
            <person name="Moncalvo J.-M."/>
        </authorList>
    </citation>
    <scope>NUCLEOTIDE SEQUENCE [LARGE SCALE GENOMIC DNA]</scope>
    <source>
        <strain evidence="3">COL-18-3</strain>
    </source>
</reference>
<feature type="signal peptide" evidence="1">
    <location>
        <begin position="1"/>
        <end position="31"/>
    </location>
</feature>
<gene>
    <name evidence="2" type="ORF">AX774_g4554</name>
</gene>
<protein>
    <recommendedName>
        <fullName evidence="4">Secreted protein</fullName>
    </recommendedName>
</protein>
<dbReference type="Proteomes" id="UP000188320">
    <property type="component" value="Unassembled WGS sequence"/>
</dbReference>
<evidence type="ECO:0000256" key="1">
    <source>
        <dbReference type="SAM" id="SignalP"/>
    </source>
</evidence>
<dbReference type="AlphaFoldDB" id="A0A1R1PM81"/>
<comment type="caution">
    <text evidence="2">The sequence shown here is derived from an EMBL/GenBank/DDBJ whole genome shotgun (WGS) entry which is preliminary data.</text>
</comment>
<proteinExistence type="predicted"/>
<organism evidence="2 3">
    <name type="scientific">Zancudomyces culisetae</name>
    <name type="common">Gut fungus</name>
    <name type="synonym">Smittium culisetae</name>
    <dbReference type="NCBI Taxonomy" id="1213189"/>
    <lineage>
        <taxon>Eukaryota</taxon>
        <taxon>Fungi</taxon>
        <taxon>Fungi incertae sedis</taxon>
        <taxon>Zoopagomycota</taxon>
        <taxon>Kickxellomycotina</taxon>
        <taxon>Harpellomycetes</taxon>
        <taxon>Harpellales</taxon>
        <taxon>Legeriomycetaceae</taxon>
        <taxon>Zancudomyces</taxon>
    </lineage>
</organism>
<evidence type="ECO:0000313" key="3">
    <source>
        <dbReference type="Proteomes" id="UP000188320"/>
    </source>
</evidence>
<sequence>MAVGVCLPAVLYLDILCILSKYLCPPQRSKAVCVHPATKFAVYCSFNPTKDVLLYLQDSFAFWLCLRPLQRIQKEPGANFLHQESG</sequence>
<evidence type="ECO:0000313" key="2">
    <source>
        <dbReference type="EMBL" id="OMH81982.1"/>
    </source>
</evidence>
<accession>A0A1R1PM81</accession>
<feature type="chain" id="PRO_5013272079" description="Secreted protein" evidence="1">
    <location>
        <begin position="32"/>
        <end position="86"/>
    </location>
</feature>
<name>A0A1R1PM81_ZANCU</name>
<keyword evidence="1" id="KW-0732">Signal</keyword>